<comment type="similarity">
    <text evidence="2">Belongs to the CRISPR-associated Csm5 family.</text>
</comment>
<comment type="function">
    <text evidence="1">This subunit might be involved in maturation of a crRNA intermediate to its mature form.</text>
</comment>
<dbReference type="EMBL" id="ATFE01000004">
    <property type="protein sequence ID" value="EPF29483.1"/>
    <property type="molecule type" value="Genomic_DNA"/>
</dbReference>
<dbReference type="GO" id="GO:0051607">
    <property type="term" value="P:defense response to virus"/>
    <property type="evidence" value="ECO:0007669"/>
    <property type="project" value="UniProtKB-KW"/>
</dbReference>
<dbReference type="InterPro" id="IPR005537">
    <property type="entry name" value="RAMP_III_fam"/>
</dbReference>
<evidence type="ECO:0000256" key="2">
    <source>
        <dbReference type="ARBA" id="ARBA00006680"/>
    </source>
</evidence>
<dbReference type="PANTHER" id="PTHR38007:SF1">
    <property type="entry name" value="CRISPR SYSTEM CMS PROTEIN CSM5"/>
    <property type="match status" value="1"/>
</dbReference>
<reference evidence="8 9" key="1">
    <citation type="submission" date="2013-04" db="EMBL/GenBank/DDBJ databases">
        <title>The Genome Sequence of Treponema medium ATCC 700293.</title>
        <authorList>
            <consortium name="The Broad Institute Genomics Platform"/>
            <person name="Earl A."/>
            <person name="Ward D."/>
            <person name="Feldgarden M."/>
            <person name="Gevers D."/>
            <person name="Leonetti C."/>
            <person name="Blanton J.M."/>
            <person name="Dewhirst F.E."/>
            <person name="Izard J."/>
            <person name="Walker B."/>
            <person name="Young S."/>
            <person name="Zeng Q."/>
            <person name="Gargeya S."/>
            <person name="Fitzgerald M."/>
            <person name="Haas B."/>
            <person name="Abouelleil A."/>
            <person name="Allen A.W."/>
            <person name="Alvarado L."/>
            <person name="Arachchi H.M."/>
            <person name="Berlin A.M."/>
            <person name="Chapman S.B."/>
            <person name="Gainer-Dewar J."/>
            <person name="Goldberg J."/>
            <person name="Griggs A."/>
            <person name="Gujja S."/>
            <person name="Hansen M."/>
            <person name="Howarth C."/>
            <person name="Imamovic A."/>
            <person name="Ireland A."/>
            <person name="Larimer J."/>
            <person name="McCowan C."/>
            <person name="Murphy C."/>
            <person name="Pearson M."/>
            <person name="Poon T.W."/>
            <person name="Priest M."/>
            <person name="Roberts A."/>
            <person name="Saif S."/>
            <person name="Shea T."/>
            <person name="Sisk P."/>
            <person name="Sykes S."/>
            <person name="Wortman J."/>
            <person name="Nusbaum C."/>
            <person name="Birren B."/>
        </authorList>
    </citation>
    <scope>NUCLEOTIDE SEQUENCE [LARGE SCALE GENOMIC DNA]</scope>
    <source>
        <strain evidence="8 9">ATCC 700293</strain>
    </source>
</reference>
<dbReference type="NCBIfam" id="TIGR01899">
    <property type="entry name" value="cas_TM1807_csm5"/>
    <property type="match status" value="1"/>
</dbReference>
<dbReference type="AlphaFoldDB" id="A0AA87NMY7"/>
<keyword evidence="4" id="KW-0694">RNA-binding</keyword>
<feature type="domain" description="CRISPR type III-associated protein" evidence="7">
    <location>
        <begin position="10"/>
        <end position="257"/>
    </location>
</feature>
<dbReference type="Proteomes" id="UP000014634">
    <property type="component" value="Unassembled WGS sequence"/>
</dbReference>
<protein>
    <recommendedName>
        <fullName evidence="3">CRISPR system Cms protein Csm5</fullName>
    </recommendedName>
    <alternativeName>
        <fullName evidence="6">CRISPR type III A-associated protein Csm5</fullName>
    </alternativeName>
</protein>
<keyword evidence="5" id="KW-0051">Antiviral defense</keyword>
<evidence type="ECO:0000313" key="9">
    <source>
        <dbReference type="Proteomes" id="UP000014634"/>
    </source>
</evidence>
<name>A0AA87NMY7_TREMD</name>
<proteinExistence type="inferred from homology"/>
<dbReference type="Pfam" id="PF03787">
    <property type="entry name" value="RAMPs"/>
    <property type="match status" value="1"/>
</dbReference>
<evidence type="ECO:0000256" key="1">
    <source>
        <dbReference type="ARBA" id="ARBA00003088"/>
    </source>
</evidence>
<dbReference type="InterPro" id="IPR010173">
    <property type="entry name" value="CRISPR-assoc_Csm5"/>
</dbReference>
<gene>
    <name evidence="8" type="ORF">HMPREF9195_00769</name>
</gene>
<evidence type="ECO:0000256" key="4">
    <source>
        <dbReference type="ARBA" id="ARBA00022884"/>
    </source>
</evidence>
<dbReference type="GO" id="GO:0003723">
    <property type="term" value="F:RNA binding"/>
    <property type="evidence" value="ECO:0007669"/>
    <property type="project" value="UniProtKB-KW"/>
</dbReference>
<evidence type="ECO:0000313" key="8">
    <source>
        <dbReference type="EMBL" id="EPF29483.1"/>
    </source>
</evidence>
<comment type="caution">
    <text evidence="8">The sequence shown here is derived from an EMBL/GenBank/DDBJ whole genome shotgun (WGS) entry which is preliminary data.</text>
</comment>
<evidence type="ECO:0000259" key="7">
    <source>
        <dbReference type="Pfam" id="PF03787"/>
    </source>
</evidence>
<organism evidence="8 9">
    <name type="scientific">Treponema medium ATCC 700293</name>
    <dbReference type="NCBI Taxonomy" id="1125700"/>
    <lineage>
        <taxon>Bacteria</taxon>
        <taxon>Pseudomonadati</taxon>
        <taxon>Spirochaetota</taxon>
        <taxon>Spirochaetia</taxon>
        <taxon>Spirochaetales</taxon>
        <taxon>Treponemataceae</taxon>
        <taxon>Treponema</taxon>
    </lineage>
</organism>
<sequence>MPKKIYTIEIEPLTGVHIGTGEKLTPIDYTVVALKNKKEMYLKFSSDKILNRLISEGSDLSAFYTASDNRNMKALRDFFHTNLTKSSDIDYPCDVTAGFSQAYTRNKNKDPLENAAEVLQMYRPAGSKQPVIPGSSLKGAIRTAVLNDLLNGLAEKDFNEQEKLFESEKNKAKFESVLQHRLLRFNDPKNDPFRSVLIEDTVFEPKNTQLVGLLKNISASNNELIPLQLQLQAEVLRGTLIGGSAKAHTHLIIDEGLQRASIAENEGKKNKGFRFNKAISMVDIAAACNTFFWDEFDSEYKNFYKNAASGTDIIVKLRTQLDAASSTKGSFIVRVGRWSQIEFVTFEEVFRQPKVPMKGGKLRESGTTRTVFDYDGEYVPLGWCKCTYSECRGGQI</sequence>
<accession>A0AA87NMY7</accession>
<evidence type="ECO:0000256" key="6">
    <source>
        <dbReference type="ARBA" id="ARBA00031720"/>
    </source>
</evidence>
<evidence type="ECO:0000256" key="3">
    <source>
        <dbReference type="ARBA" id="ARBA00016113"/>
    </source>
</evidence>
<dbReference type="PANTHER" id="PTHR38007">
    <property type="entry name" value="CRISPR SYSTEM CMS PROTEIN CSM5"/>
    <property type="match status" value="1"/>
</dbReference>
<evidence type="ECO:0000256" key="5">
    <source>
        <dbReference type="ARBA" id="ARBA00023118"/>
    </source>
</evidence>
<dbReference type="RefSeq" id="WP_016522739.1">
    <property type="nucleotide sequence ID" value="NZ_KE332517.1"/>
</dbReference>